<keyword evidence="1" id="KW-0175">Coiled coil</keyword>
<sequence length="207" mass="24752">MFFKKTIKDIKLNEKVLKKSRVPILIKDSGWKKVFEPKKNRFMENLSKNLEALLNEERELKKEIRGKNERKLLLVKKILKLSELVNRDNREDALEEMERCKLEMQHLSTEIESLFLRLEELPREIEQNNLALLKETIKIAYDELSTNKNSLTTTDEEINTLRNRLGELRDQKEELEKKIDFLYSFLHTMVGYEEMESLDHQLLDTEN</sequence>
<protein>
    <submittedName>
        <fullName evidence="2">Uncharacterized protein</fullName>
    </submittedName>
</protein>
<dbReference type="RefSeq" id="WP_091542146.1">
    <property type="nucleotide sequence ID" value="NZ_FMUS01000009.1"/>
</dbReference>
<evidence type="ECO:0000313" key="3">
    <source>
        <dbReference type="Proteomes" id="UP000198636"/>
    </source>
</evidence>
<dbReference type="Proteomes" id="UP000198636">
    <property type="component" value="Unassembled WGS sequence"/>
</dbReference>
<evidence type="ECO:0000256" key="1">
    <source>
        <dbReference type="SAM" id="Coils"/>
    </source>
</evidence>
<feature type="coiled-coil region" evidence="1">
    <location>
        <begin position="40"/>
        <end position="110"/>
    </location>
</feature>
<accession>A0A1G5GDX3</accession>
<dbReference type="AlphaFoldDB" id="A0A1G5GDX3"/>
<feature type="coiled-coil region" evidence="1">
    <location>
        <begin position="151"/>
        <end position="178"/>
    </location>
</feature>
<name>A0A1G5GDX3_9FIRM</name>
<organism evidence="2 3">
    <name type="scientific">Alkaliphilus peptidifermentans DSM 18978</name>
    <dbReference type="NCBI Taxonomy" id="1120976"/>
    <lineage>
        <taxon>Bacteria</taxon>
        <taxon>Bacillati</taxon>
        <taxon>Bacillota</taxon>
        <taxon>Clostridia</taxon>
        <taxon>Peptostreptococcales</taxon>
        <taxon>Natronincolaceae</taxon>
        <taxon>Alkaliphilus</taxon>
    </lineage>
</organism>
<evidence type="ECO:0000313" key="2">
    <source>
        <dbReference type="EMBL" id="SCY49450.1"/>
    </source>
</evidence>
<keyword evidence="3" id="KW-1185">Reference proteome</keyword>
<dbReference type="OrthoDB" id="1707350at2"/>
<dbReference type="EMBL" id="FMUS01000009">
    <property type="protein sequence ID" value="SCY49450.1"/>
    <property type="molecule type" value="Genomic_DNA"/>
</dbReference>
<reference evidence="2 3" key="1">
    <citation type="submission" date="2016-10" db="EMBL/GenBank/DDBJ databases">
        <authorList>
            <person name="de Groot N.N."/>
        </authorList>
    </citation>
    <scope>NUCLEOTIDE SEQUENCE [LARGE SCALE GENOMIC DNA]</scope>
    <source>
        <strain evidence="2 3">DSM 18978</strain>
    </source>
</reference>
<dbReference type="STRING" id="1120976.SAMN03080606_01646"/>
<proteinExistence type="predicted"/>
<gene>
    <name evidence="2" type="ORF">SAMN03080606_01646</name>
</gene>